<sequence>MTITGALASMTVSDLDRAEAWYGALFGRAPDARPMDGLLEWHLPGGAGVQVFAEPDRAGRSGATLATDDLDDVARALTAAGVHHDGPRQATSSRILQLADPDGNRVVLTGR</sequence>
<dbReference type="Pfam" id="PF00903">
    <property type="entry name" value="Glyoxalase"/>
    <property type="match status" value="1"/>
</dbReference>
<gene>
    <name evidence="2" type="ORF">SAMN05660199_00241</name>
</gene>
<dbReference type="InterPro" id="IPR029068">
    <property type="entry name" value="Glyas_Bleomycin-R_OHBP_Dase"/>
</dbReference>
<dbReference type="SUPFAM" id="SSF54593">
    <property type="entry name" value="Glyoxalase/Bleomycin resistance protein/Dihydroxybiphenyl dioxygenase"/>
    <property type="match status" value="1"/>
</dbReference>
<dbReference type="Gene3D" id="3.10.180.10">
    <property type="entry name" value="2,3-Dihydroxybiphenyl 1,2-Dioxygenase, domain 1"/>
    <property type="match status" value="1"/>
</dbReference>
<organism evidence="2 3">
    <name type="scientific">Klenkia soli</name>
    <dbReference type="NCBI Taxonomy" id="1052260"/>
    <lineage>
        <taxon>Bacteria</taxon>
        <taxon>Bacillati</taxon>
        <taxon>Actinomycetota</taxon>
        <taxon>Actinomycetes</taxon>
        <taxon>Geodermatophilales</taxon>
        <taxon>Geodermatophilaceae</taxon>
        <taxon>Klenkia</taxon>
    </lineage>
</organism>
<dbReference type="InterPro" id="IPR037523">
    <property type="entry name" value="VOC_core"/>
</dbReference>
<dbReference type="InterPro" id="IPR004360">
    <property type="entry name" value="Glyas_Fos-R_dOase_dom"/>
</dbReference>
<proteinExistence type="predicted"/>
<evidence type="ECO:0000313" key="3">
    <source>
        <dbReference type="Proteomes" id="UP000199088"/>
    </source>
</evidence>
<feature type="domain" description="VOC" evidence="1">
    <location>
        <begin position="3"/>
        <end position="111"/>
    </location>
</feature>
<dbReference type="EMBL" id="FNIR01000001">
    <property type="protein sequence ID" value="SDN54463.1"/>
    <property type="molecule type" value="Genomic_DNA"/>
</dbReference>
<evidence type="ECO:0000259" key="1">
    <source>
        <dbReference type="PROSITE" id="PS51819"/>
    </source>
</evidence>
<dbReference type="OrthoDB" id="2453533at2"/>
<keyword evidence="3" id="KW-1185">Reference proteome</keyword>
<dbReference type="CDD" id="cd06587">
    <property type="entry name" value="VOC"/>
    <property type="match status" value="1"/>
</dbReference>
<dbReference type="STRING" id="1052260.SAMN05660199_00241"/>
<dbReference type="Proteomes" id="UP000199088">
    <property type="component" value="Unassembled WGS sequence"/>
</dbReference>
<dbReference type="RefSeq" id="WP_091238178.1">
    <property type="nucleotide sequence ID" value="NZ_FNIR01000001.1"/>
</dbReference>
<evidence type="ECO:0000313" key="2">
    <source>
        <dbReference type="EMBL" id="SDN54463.1"/>
    </source>
</evidence>
<reference evidence="3" key="1">
    <citation type="submission" date="2016-10" db="EMBL/GenBank/DDBJ databases">
        <authorList>
            <person name="Varghese N."/>
            <person name="Submissions S."/>
        </authorList>
    </citation>
    <scope>NUCLEOTIDE SEQUENCE [LARGE SCALE GENOMIC DNA]</scope>
    <source>
        <strain evidence="3">DSM 45843</strain>
    </source>
</reference>
<accession>A0A1H0C9F7</accession>
<protein>
    <recommendedName>
        <fullName evidence="1">VOC domain-containing protein</fullName>
    </recommendedName>
</protein>
<dbReference type="AlphaFoldDB" id="A0A1H0C9F7"/>
<name>A0A1H0C9F7_9ACTN</name>
<dbReference type="PROSITE" id="PS51819">
    <property type="entry name" value="VOC"/>
    <property type="match status" value="1"/>
</dbReference>